<keyword evidence="2" id="KW-1185">Reference proteome</keyword>
<organism evidence="1 2">
    <name type="scientific">Spiromyces aspiralis</name>
    <dbReference type="NCBI Taxonomy" id="68401"/>
    <lineage>
        <taxon>Eukaryota</taxon>
        <taxon>Fungi</taxon>
        <taxon>Fungi incertae sedis</taxon>
        <taxon>Zoopagomycota</taxon>
        <taxon>Kickxellomycotina</taxon>
        <taxon>Kickxellomycetes</taxon>
        <taxon>Kickxellales</taxon>
        <taxon>Kickxellaceae</taxon>
        <taxon>Spiromyces</taxon>
    </lineage>
</organism>
<accession>A0ACC1HFJ6</accession>
<proteinExistence type="predicted"/>
<dbReference type="Proteomes" id="UP001145114">
    <property type="component" value="Unassembled WGS sequence"/>
</dbReference>
<dbReference type="EMBL" id="JAMZIH010005336">
    <property type="protein sequence ID" value="KAJ1675380.1"/>
    <property type="molecule type" value="Genomic_DNA"/>
</dbReference>
<gene>
    <name evidence="1" type="ORF">EV182_001388</name>
</gene>
<evidence type="ECO:0000313" key="1">
    <source>
        <dbReference type="EMBL" id="KAJ1675380.1"/>
    </source>
</evidence>
<feature type="non-terminal residue" evidence="1">
    <location>
        <position position="320"/>
    </location>
</feature>
<evidence type="ECO:0000313" key="2">
    <source>
        <dbReference type="Proteomes" id="UP001145114"/>
    </source>
</evidence>
<protein>
    <submittedName>
        <fullName evidence="1">Uncharacterized protein</fullName>
    </submittedName>
</protein>
<sequence length="320" mass="34674">MSLVADYDSSSESECSDHETPVVGATPAPTTTHAVGGSTAAPASSKKVQFVVSQPKESWSEINTKEQKEKQALSTHKEKSGLTATLQARLPKPKVQSIYDLKRIEAEEWRQTRAKPGTNPPQPATLTSSLVPHSLRKKKGKEIGEEGVNTEPEPEPEPEPSHPSASKDDEEGKKGGDMGGCEVNTGRGEQHRDESLPPSLTATRTAAGTETETGDTLFFSLGEGTVEEAQEQESQKTQTESIQNAARGSSSDAAVLSLQYDHLSGYYYDTDSGYYYYYDYSTNQYHLLPDSKHQQISVTTETEGQATPADEAGDQIDNDA</sequence>
<comment type="caution">
    <text evidence="1">The sequence shown here is derived from an EMBL/GenBank/DDBJ whole genome shotgun (WGS) entry which is preliminary data.</text>
</comment>
<reference evidence="1" key="1">
    <citation type="submission" date="2022-06" db="EMBL/GenBank/DDBJ databases">
        <title>Phylogenomic reconstructions and comparative analyses of Kickxellomycotina fungi.</title>
        <authorList>
            <person name="Reynolds N.K."/>
            <person name="Stajich J.E."/>
            <person name="Barry K."/>
            <person name="Grigoriev I.V."/>
            <person name="Crous P."/>
            <person name="Smith M.E."/>
        </authorList>
    </citation>
    <scope>NUCLEOTIDE SEQUENCE</scope>
    <source>
        <strain evidence="1">RSA 2271</strain>
    </source>
</reference>
<name>A0ACC1HFJ6_9FUNG</name>